<dbReference type="OMA" id="PAVHETS"/>
<feature type="region of interest" description="Disordered" evidence="1">
    <location>
        <begin position="388"/>
        <end position="409"/>
    </location>
</feature>
<feature type="compositionally biased region" description="Low complexity" evidence="1">
    <location>
        <begin position="162"/>
        <end position="173"/>
    </location>
</feature>
<evidence type="ECO:0000313" key="3">
    <source>
        <dbReference type="Proteomes" id="UP000029665"/>
    </source>
</evidence>
<sequence>MASLGFASLISPSKVPEDTVSPARDQPASDHSQFSFSYYLANDDTMADLELFESGTAYTPQPDDMPSQSTAFGFILPAYMPTYPTPPSVIDAATLGRRLPSNMQRLPSPTPRCICPQELSLHPAPHSHIAASPSSSSPPSSPSMSSLYLSPTTSASSPSEQATSAAALSPANAVQPLPRGSPTLHHGLAAPSDATPTYMAPSAQQTQQSVRRSTRKRSSPQVTRENAGRPLRSKKGKTAARAVAVPTQPVASGSAAAPTEPAKSAETLARRRARKRPREVVDAFMIPGEPCACPLEGCNGEFGNSRDDNIEHLRMHYTADGLKRGRMDCPWPGCKGKNIPRNTFIDHIAMRHVGIKYHCPLRDTPGVECVWVTHKSGYTDQHMVNFHGYPPRRTSEPDVPCAKRRKHQA</sequence>
<name>A0A060S7M8_PYCCI</name>
<reference evidence="2" key="1">
    <citation type="submission" date="2014-01" db="EMBL/GenBank/DDBJ databases">
        <title>The genome of the white-rot fungus Pycnoporus cinnabarinus: a basidiomycete model with a versatile arsenal for lignocellulosic biomass breakdown.</title>
        <authorList>
            <person name="Levasseur A."/>
            <person name="Lomascolo A."/>
            <person name="Ruiz-Duenas F.J."/>
            <person name="Uzan E."/>
            <person name="Piumi F."/>
            <person name="Kues U."/>
            <person name="Ram A.F.J."/>
            <person name="Murat C."/>
            <person name="Haon M."/>
            <person name="Benoit I."/>
            <person name="Arfi Y."/>
            <person name="Chevret D."/>
            <person name="Drula E."/>
            <person name="Kwon M.J."/>
            <person name="Gouret P."/>
            <person name="Lesage-Meessen L."/>
            <person name="Lombard V."/>
            <person name="Mariette J."/>
            <person name="Noirot C."/>
            <person name="Park J."/>
            <person name="Patyshakuliyeva A."/>
            <person name="Wieneger R.A.B."/>
            <person name="Wosten H.A.B."/>
            <person name="Martin F."/>
            <person name="Coutinho P.M."/>
            <person name="de Vries R."/>
            <person name="Martinez A.T."/>
            <person name="Klopp C."/>
            <person name="Pontarotti P."/>
            <person name="Henrissat B."/>
            <person name="Record E."/>
        </authorList>
    </citation>
    <scope>NUCLEOTIDE SEQUENCE [LARGE SCALE GENOMIC DNA]</scope>
    <source>
        <strain evidence="2">BRFM137</strain>
    </source>
</reference>
<dbReference type="Proteomes" id="UP000029665">
    <property type="component" value="Unassembled WGS sequence"/>
</dbReference>
<feature type="region of interest" description="Disordered" evidence="1">
    <location>
        <begin position="100"/>
        <end position="119"/>
    </location>
</feature>
<accession>A0A060S7M8</accession>
<evidence type="ECO:0000256" key="1">
    <source>
        <dbReference type="SAM" id="MobiDB-lite"/>
    </source>
</evidence>
<evidence type="ECO:0000313" key="2">
    <source>
        <dbReference type="EMBL" id="CDO70345.1"/>
    </source>
</evidence>
<dbReference type="AlphaFoldDB" id="A0A060S7M8"/>
<keyword evidence="3" id="KW-1185">Reference proteome</keyword>
<dbReference type="STRING" id="5643.A0A060S7M8"/>
<feature type="region of interest" description="Disordered" evidence="1">
    <location>
        <begin position="1"/>
        <end position="31"/>
    </location>
</feature>
<gene>
    <name evidence="2" type="ORF">BN946_scf184872.g6</name>
</gene>
<feature type="region of interest" description="Disordered" evidence="1">
    <location>
        <begin position="124"/>
        <end position="275"/>
    </location>
</feature>
<dbReference type="EMBL" id="CCBP010000077">
    <property type="protein sequence ID" value="CDO70345.1"/>
    <property type="molecule type" value="Genomic_DNA"/>
</dbReference>
<feature type="compositionally biased region" description="Polar residues" evidence="1">
    <location>
        <begin position="152"/>
        <end position="161"/>
    </location>
</feature>
<feature type="compositionally biased region" description="Low complexity" evidence="1">
    <location>
        <begin position="124"/>
        <end position="151"/>
    </location>
</feature>
<comment type="caution">
    <text evidence="2">The sequence shown here is derived from an EMBL/GenBank/DDBJ whole genome shotgun (WGS) entry which is preliminary data.</text>
</comment>
<dbReference type="HOGENOM" id="CLU_604305_0_0_1"/>
<organism evidence="2 3">
    <name type="scientific">Pycnoporus cinnabarinus</name>
    <name type="common">Cinnabar-red polypore</name>
    <name type="synonym">Trametes cinnabarina</name>
    <dbReference type="NCBI Taxonomy" id="5643"/>
    <lineage>
        <taxon>Eukaryota</taxon>
        <taxon>Fungi</taxon>
        <taxon>Dikarya</taxon>
        <taxon>Basidiomycota</taxon>
        <taxon>Agaricomycotina</taxon>
        <taxon>Agaricomycetes</taxon>
        <taxon>Polyporales</taxon>
        <taxon>Polyporaceae</taxon>
        <taxon>Trametes</taxon>
    </lineage>
</organism>
<proteinExistence type="predicted"/>
<dbReference type="OrthoDB" id="2757562at2759"/>
<protein>
    <submittedName>
        <fullName evidence="2">Uncharacterized protein</fullName>
    </submittedName>
</protein>